<sequence length="246" mass="25413">MKHGFSLGGKRAIVTGAGQGIGRASAEAFRDAGADVLATDVNEDSLASIEGCRTMMLDVLDARAITGLAETEGGFDILFNCAGYVHSGTIFECDEKDWAFSFDLNVTASYRMIRALLPAMVARGGGSIINMGSVAGSIIGVSNRFAYGASKAAVIGLTKAVAADFVDQGIRCNAICPGTVQSPSLEQRLAATGDFAAALAAFTARQPMGRIGRPEEIAALALYLASDASAFTTGQCHIIDGGWSNS</sequence>
<dbReference type="PRINTS" id="PR00081">
    <property type="entry name" value="GDHRDH"/>
</dbReference>
<dbReference type="FunFam" id="3.40.50.720:FF:000084">
    <property type="entry name" value="Short-chain dehydrogenase reductase"/>
    <property type="match status" value="1"/>
</dbReference>
<dbReference type="InterPro" id="IPR020904">
    <property type="entry name" value="Sc_DH/Rdtase_CS"/>
</dbReference>
<gene>
    <name evidence="4" type="ORF">FHR21_004010</name>
</gene>
<comment type="similarity">
    <text evidence="1">Belongs to the short-chain dehydrogenases/reductases (SDR) family.</text>
</comment>
<dbReference type="Proteomes" id="UP000537161">
    <property type="component" value="Unassembled WGS sequence"/>
</dbReference>
<dbReference type="EC" id="1.1.1.-" evidence="4"/>
<dbReference type="InterPro" id="IPR051122">
    <property type="entry name" value="SDR_DHRS6-like"/>
</dbReference>
<dbReference type="PANTHER" id="PTHR43477">
    <property type="entry name" value="DIHYDROANTICAPSIN 7-DEHYDROGENASE"/>
    <property type="match status" value="1"/>
</dbReference>
<name>A0A7W9B997_9SPHN</name>
<dbReference type="InterPro" id="IPR002347">
    <property type="entry name" value="SDR_fam"/>
</dbReference>
<dbReference type="Pfam" id="PF13561">
    <property type="entry name" value="adh_short_C2"/>
    <property type="match status" value="1"/>
</dbReference>
<dbReference type="RefSeq" id="WP_184101510.1">
    <property type="nucleotide sequence ID" value="NZ_JACIJH010000022.1"/>
</dbReference>
<dbReference type="AlphaFoldDB" id="A0A7W9B997"/>
<accession>A0A7W9B997</accession>
<dbReference type="Gene3D" id="3.40.50.720">
    <property type="entry name" value="NAD(P)-binding Rossmann-like Domain"/>
    <property type="match status" value="1"/>
</dbReference>
<dbReference type="GO" id="GO:0016491">
    <property type="term" value="F:oxidoreductase activity"/>
    <property type="evidence" value="ECO:0007669"/>
    <property type="project" value="UniProtKB-KW"/>
</dbReference>
<evidence type="ECO:0000313" key="4">
    <source>
        <dbReference type="EMBL" id="MBB5708617.1"/>
    </source>
</evidence>
<comment type="caution">
    <text evidence="4">The sequence shown here is derived from an EMBL/GenBank/DDBJ whole genome shotgun (WGS) entry which is preliminary data.</text>
</comment>
<evidence type="ECO:0000256" key="3">
    <source>
        <dbReference type="ARBA" id="ARBA00023027"/>
    </source>
</evidence>
<dbReference type="EMBL" id="JACIJH010000022">
    <property type="protein sequence ID" value="MBB5708617.1"/>
    <property type="molecule type" value="Genomic_DNA"/>
</dbReference>
<evidence type="ECO:0000256" key="1">
    <source>
        <dbReference type="ARBA" id="ARBA00006484"/>
    </source>
</evidence>
<dbReference type="PANTHER" id="PTHR43477:SF4">
    <property type="entry name" value="DEHYDROGENASE_REDUCTASE SDR FAMILY MEMBER 6"/>
    <property type="match status" value="1"/>
</dbReference>
<dbReference type="PRINTS" id="PR00080">
    <property type="entry name" value="SDRFAMILY"/>
</dbReference>
<evidence type="ECO:0000256" key="2">
    <source>
        <dbReference type="ARBA" id="ARBA00023002"/>
    </source>
</evidence>
<organism evidence="4 5">
    <name type="scientific">Sphingopyxis panaciterrulae</name>
    <dbReference type="NCBI Taxonomy" id="462372"/>
    <lineage>
        <taxon>Bacteria</taxon>
        <taxon>Pseudomonadati</taxon>
        <taxon>Pseudomonadota</taxon>
        <taxon>Alphaproteobacteria</taxon>
        <taxon>Sphingomonadales</taxon>
        <taxon>Sphingomonadaceae</taxon>
        <taxon>Sphingopyxis</taxon>
    </lineage>
</organism>
<keyword evidence="2 4" id="KW-0560">Oxidoreductase</keyword>
<keyword evidence="3" id="KW-0520">NAD</keyword>
<evidence type="ECO:0000313" key="5">
    <source>
        <dbReference type="Proteomes" id="UP000537161"/>
    </source>
</evidence>
<reference evidence="4 5" key="1">
    <citation type="submission" date="2020-08" db="EMBL/GenBank/DDBJ databases">
        <title>Genomic Encyclopedia of Type Strains, Phase IV (KMG-IV): sequencing the most valuable type-strain genomes for metagenomic binning, comparative biology and taxonomic classification.</title>
        <authorList>
            <person name="Goeker M."/>
        </authorList>
    </citation>
    <scope>NUCLEOTIDE SEQUENCE [LARGE SCALE GENOMIC DNA]</scope>
    <source>
        <strain evidence="4 5">DSM 27163</strain>
    </source>
</reference>
<proteinExistence type="inferred from homology"/>
<dbReference type="InterPro" id="IPR036291">
    <property type="entry name" value="NAD(P)-bd_dom_sf"/>
</dbReference>
<dbReference type="SUPFAM" id="SSF51735">
    <property type="entry name" value="NAD(P)-binding Rossmann-fold domains"/>
    <property type="match status" value="1"/>
</dbReference>
<dbReference type="PROSITE" id="PS00061">
    <property type="entry name" value="ADH_SHORT"/>
    <property type="match status" value="1"/>
</dbReference>
<keyword evidence="5" id="KW-1185">Reference proteome</keyword>
<protein>
    <submittedName>
        <fullName evidence="4">2-keto-3-deoxy-L-fuconate dehydrogenase</fullName>
        <ecNumber evidence="4">1.1.1.-</ecNumber>
    </submittedName>
</protein>